<organism evidence="1 2">
    <name type="scientific">Mesorhizobium plurifarium</name>
    <dbReference type="NCBI Taxonomy" id="69974"/>
    <lineage>
        <taxon>Bacteria</taxon>
        <taxon>Pseudomonadati</taxon>
        <taxon>Pseudomonadota</taxon>
        <taxon>Alphaproteobacteria</taxon>
        <taxon>Hyphomicrobiales</taxon>
        <taxon>Phyllobacteriaceae</taxon>
        <taxon>Mesorhizobium</taxon>
    </lineage>
</organism>
<dbReference type="EMBL" id="CCMZ01000056">
    <property type="protein sequence ID" value="CDX26927.1"/>
    <property type="molecule type" value="Genomic_DNA"/>
</dbReference>
<name>A0A090G7H0_MESPL</name>
<reference evidence="2" key="1">
    <citation type="submission" date="2014-08" db="EMBL/GenBank/DDBJ databases">
        <authorList>
            <person name="Moulin L."/>
        </authorList>
    </citation>
    <scope>NUCLEOTIDE SEQUENCE [LARGE SCALE GENOMIC DNA]</scope>
</reference>
<evidence type="ECO:0000313" key="1">
    <source>
        <dbReference type="EMBL" id="CDX26927.1"/>
    </source>
</evidence>
<evidence type="ECO:0000313" key="2">
    <source>
        <dbReference type="Proteomes" id="UP000045285"/>
    </source>
</evidence>
<dbReference type="Proteomes" id="UP000045285">
    <property type="component" value="Unassembled WGS sequence"/>
</dbReference>
<dbReference type="AlphaFoldDB" id="A0A090G7H0"/>
<accession>A0A090G7H0</accession>
<proteinExistence type="predicted"/>
<sequence length="73" mass="9066">MRTLPEWVKPGTAFIYQFGPDNHNNGRKFHIRGIVDDRAVIREWWRHKRRWNYTVEDWIYFNAFAPHIKVVRR</sequence>
<gene>
    <name evidence="1" type="ORF">MPL3356_60622</name>
</gene>
<protein>
    <submittedName>
        <fullName evidence="1">Uncharacterized protein</fullName>
    </submittedName>
</protein>
<keyword evidence="2" id="KW-1185">Reference proteome</keyword>